<feature type="binding site" evidence="20">
    <location>
        <position position="208"/>
    </location>
    <ligand>
        <name>Zn(2+)</name>
        <dbReference type="ChEBI" id="CHEBI:29105"/>
    </ligand>
</feature>
<dbReference type="Pfam" id="PF02607">
    <property type="entry name" value="B12-binding_2"/>
    <property type="match status" value="1"/>
</dbReference>
<organism evidence="25 26">
    <name type="scientific">Candidatus Schekmanbacteria bacterium RIFCSPLOWO2_12_FULL_38_15</name>
    <dbReference type="NCBI Taxonomy" id="1817883"/>
    <lineage>
        <taxon>Bacteria</taxon>
        <taxon>Candidatus Schekmaniibacteriota</taxon>
    </lineage>
</organism>
<dbReference type="SUPFAM" id="SSF51717">
    <property type="entry name" value="Dihydropteroate synthetase-like"/>
    <property type="match status" value="1"/>
</dbReference>
<evidence type="ECO:0000256" key="15">
    <source>
        <dbReference type="ARBA" id="ARBA00022833"/>
    </source>
</evidence>
<comment type="pathway">
    <text evidence="4">Amino-acid biosynthesis; L-methionine biosynthesis via de novo pathway; L-methionine from L-homocysteine (MetH route): step 1/1.</text>
</comment>
<keyword evidence="13" id="KW-0949">S-adenosyl-L-methionine</keyword>
<dbReference type="PROSITE" id="PS51337">
    <property type="entry name" value="B12_BINDING_NTER"/>
    <property type="match status" value="1"/>
</dbReference>
<evidence type="ECO:0000256" key="11">
    <source>
        <dbReference type="ARBA" id="ARBA00022628"/>
    </source>
</evidence>
<dbReference type="PROSITE" id="PS50970">
    <property type="entry name" value="HCY"/>
    <property type="match status" value="1"/>
</dbReference>
<dbReference type="PROSITE" id="PS50972">
    <property type="entry name" value="PTERIN_BINDING"/>
    <property type="match status" value="1"/>
</dbReference>
<comment type="cofactor">
    <cofactor evidence="3">
        <name>methylcob(III)alamin</name>
        <dbReference type="ChEBI" id="CHEBI:28115"/>
    </cofactor>
</comment>
<dbReference type="InterPro" id="IPR006158">
    <property type="entry name" value="Cobalamin-bd"/>
</dbReference>
<dbReference type="InterPro" id="IPR003759">
    <property type="entry name" value="Cbl-bd_cap"/>
</dbReference>
<evidence type="ECO:0000259" key="22">
    <source>
        <dbReference type="PROSITE" id="PS50972"/>
    </source>
</evidence>
<feature type="domain" description="B12-binding N-terminal" evidence="24">
    <location>
        <begin position="593"/>
        <end position="687"/>
    </location>
</feature>
<dbReference type="AlphaFoldDB" id="A0A1F7SBZ3"/>
<evidence type="ECO:0000256" key="7">
    <source>
        <dbReference type="ARBA" id="ARBA00012032"/>
    </source>
</evidence>
<proteinExistence type="inferred from homology"/>
<keyword evidence="16" id="KW-0486">Methionine biosynthesis</keyword>
<dbReference type="InterPro" id="IPR017215">
    <property type="entry name" value="MetH_bac"/>
</dbReference>
<sequence length="809" mass="87906">MANNFLQKLKEDKIIPFDGATGSLIQQMGIKTDTAPEMLNLTHRDILQGIGKAYIAAGCEVLETNTFGANRIKLNNFGLGNKVHELNCQGVKIIKEIAPEGVLVAASIGPIGKFIKPVGELDFNEAIDVFSEQVKACVDGGADLIIFETFSDLSEIKAAIIAAKNTTDIPIVATMTFQEDLRTLLGTSPEIAAIVLESMNIAMIGANCSLGPKGLIKVAEKMVKVSNTDFLFQPNAGLPTLKDGKTIFPETPQQMAKSVKKFISIGARGIGGCCGTTPEHLKAMLSSAKDKKPRKRKPVYGLRIASRTKELVIGNNNPTVLIGERINPTGRKVFSQEIINRNFSLIRKEAIEQANNSAQALDVNVGVPGIDEPSMMREVVRTVQSAVDLPIMIDSATPEVIEAGLSVFCGKAIINSVSGEEKKLQAILPIAKKYGAAILGLAIDDEGIPKTAHDRFRIAKKIMERALDFGISRNDIIIDCVVSTVSAEPELVLETLKAIRLIKEKLRLPTILGVSNISHGLPSRSLINATFLSMAISHGLDAAIINPYDVRMQEALYASAVLTNKDKKAQRYIERETKQSSTVVITKKEGEQKTVEAKPQSISEMIYKTVIEGEKEGILELIEKALSQGMKPLEISNNTLIPALEKVGERFQGQELFLPQVLLSAETMKIAFDRLKKEMTPAELSERTKVLIATVEGDVHDIGKNIVATLLANHGFEVIDMGKNISADKIIDEAVKKNVNIIGLSALMTTTVMEMDKIIKKLKEKNLNIPVIIGGAVVTQSFADKIGASLYAKDAIQAVERLKEFLTKK</sequence>
<dbReference type="EC" id="2.1.1.13" evidence="7"/>
<evidence type="ECO:0000256" key="20">
    <source>
        <dbReference type="PROSITE-ProRule" id="PRU00333"/>
    </source>
</evidence>
<evidence type="ECO:0000256" key="4">
    <source>
        <dbReference type="ARBA" id="ARBA00005178"/>
    </source>
</evidence>
<evidence type="ECO:0000256" key="6">
    <source>
        <dbReference type="ARBA" id="ARBA00010854"/>
    </source>
</evidence>
<name>A0A1F7SBZ3_9BACT</name>
<evidence type="ECO:0000256" key="18">
    <source>
        <dbReference type="ARBA" id="ARBA00025552"/>
    </source>
</evidence>
<accession>A0A1F7SBZ3</accession>
<evidence type="ECO:0000256" key="10">
    <source>
        <dbReference type="ARBA" id="ARBA00022605"/>
    </source>
</evidence>
<dbReference type="GO" id="GO:0008705">
    <property type="term" value="F:methionine synthase activity"/>
    <property type="evidence" value="ECO:0007669"/>
    <property type="project" value="UniProtKB-EC"/>
</dbReference>
<comment type="catalytic activity">
    <reaction evidence="1">
        <text>(6S)-5-methyl-5,6,7,8-tetrahydrofolate + L-homocysteine = (6S)-5,6,7,8-tetrahydrofolate + L-methionine</text>
        <dbReference type="Rhea" id="RHEA:11172"/>
        <dbReference type="ChEBI" id="CHEBI:18608"/>
        <dbReference type="ChEBI" id="CHEBI:57453"/>
        <dbReference type="ChEBI" id="CHEBI:57844"/>
        <dbReference type="ChEBI" id="CHEBI:58199"/>
        <dbReference type="EC" id="2.1.1.13"/>
    </reaction>
</comment>
<evidence type="ECO:0000256" key="9">
    <source>
        <dbReference type="ARBA" id="ARBA00022603"/>
    </source>
</evidence>
<dbReference type="Gene3D" id="3.40.50.280">
    <property type="entry name" value="Cobalamin-binding domain"/>
    <property type="match status" value="1"/>
</dbReference>
<feature type="binding site" evidence="20">
    <location>
        <position position="273"/>
    </location>
    <ligand>
        <name>Zn(2+)</name>
        <dbReference type="ChEBI" id="CHEBI:29105"/>
    </ligand>
</feature>
<evidence type="ECO:0000313" key="26">
    <source>
        <dbReference type="Proteomes" id="UP000178082"/>
    </source>
</evidence>
<dbReference type="GO" id="GO:0046653">
    <property type="term" value="P:tetrahydrofolate metabolic process"/>
    <property type="evidence" value="ECO:0007669"/>
    <property type="project" value="TreeGrafter"/>
</dbReference>
<dbReference type="PROSITE" id="PS51332">
    <property type="entry name" value="B12_BINDING"/>
    <property type="match status" value="1"/>
</dbReference>
<evidence type="ECO:0000256" key="1">
    <source>
        <dbReference type="ARBA" id="ARBA00001700"/>
    </source>
</evidence>
<feature type="domain" description="Hcy-binding" evidence="21">
    <location>
        <begin position="3"/>
        <end position="288"/>
    </location>
</feature>
<keyword evidence="14 20" id="KW-0479">Metal-binding</keyword>
<dbReference type="GO" id="GO:0046872">
    <property type="term" value="F:metal ion binding"/>
    <property type="evidence" value="ECO:0007669"/>
    <property type="project" value="UniProtKB-KW"/>
</dbReference>
<dbReference type="UniPathway" id="UPA00051">
    <property type="reaction ID" value="UER00081"/>
</dbReference>
<evidence type="ECO:0000256" key="14">
    <source>
        <dbReference type="ARBA" id="ARBA00022723"/>
    </source>
</evidence>
<dbReference type="CDD" id="cd02070">
    <property type="entry name" value="corrinoid_protein_B12-BD"/>
    <property type="match status" value="1"/>
</dbReference>
<dbReference type="InterPro" id="IPR036594">
    <property type="entry name" value="Meth_synthase_dom"/>
</dbReference>
<feature type="domain" description="Pterin-binding" evidence="22">
    <location>
        <begin position="319"/>
        <end position="563"/>
    </location>
</feature>
<dbReference type="SUPFAM" id="SSF82282">
    <property type="entry name" value="Homocysteine S-methyltransferase"/>
    <property type="match status" value="1"/>
</dbReference>
<evidence type="ECO:0000256" key="8">
    <source>
        <dbReference type="ARBA" id="ARBA00013998"/>
    </source>
</evidence>
<keyword evidence="10" id="KW-0028">Amino-acid biosynthesis</keyword>
<dbReference type="InterPro" id="IPR011005">
    <property type="entry name" value="Dihydropteroate_synth-like_sf"/>
</dbReference>
<keyword evidence="12 20" id="KW-0808">Transferase</keyword>
<dbReference type="SMART" id="SM01018">
    <property type="entry name" value="B12-binding_2"/>
    <property type="match status" value="1"/>
</dbReference>
<dbReference type="InterPro" id="IPR003726">
    <property type="entry name" value="HCY_dom"/>
</dbReference>
<evidence type="ECO:0000256" key="12">
    <source>
        <dbReference type="ARBA" id="ARBA00022679"/>
    </source>
</evidence>
<dbReference type="Gene3D" id="1.10.1240.10">
    <property type="entry name" value="Methionine synthase domain"/>
    <property type="match status" value="1"/>
</dbReference>
<dbReference type="STRING" id="1817883.A3G31_00940"/>
<evidence type="ECO:0000256" key="2">
    <source>
        <dbReference type="ARBA" id="ARBA00001947"/>
    </source>
</evidence>
<comment type="similarity">
    <text evidence="5">Belongs to the vitamin-B12 dependent methionine synthase family.</text>
</comment>
<evidence type="ECO:0000259" key="21">
    <source>
        <dbReference type="PROSITE" id="PS50970"/>
    </source>
</evidence>
<evidence type="ECO:0000256" key="16">
    <source>
        <dbReference type="ARBA" id="ARBA00023167"/>
    </source>
</evidence>
<dbReference type="GO" id="GO:0032259">
    <property type="term" value="P:methylation"/>
    <property type="evidence" value="ECO:0007669"/>
    <property type="project" value="UniProtKB-KW"/>
</dbReference>
<dbReference type="PIRSF" id="PIRSF037472">
    <property type="entry name" value="DHPS_mtfrase"/>
    <property type="match status" value="1"/>
</dbReference>
<dbReference type="Gene3D" id="3.20.20.330">
    <property type="entry name" value="Homocysteine-binding-like domain"/>
    <property type="match status" value="1"/>
</dbReference>
<keyword evidence="11" id="KW-0846">Cobalamin</keyword>
<keyword evidence="9 20" id="KW-0489">Methyltransferase</keyword>
<comment type="caution">
    <text evidence="25">The sequence shown here is derived from an EMBL/GenBank/DDBJ whole genome shotgun (WGS) entry which is preliminary data.</text>
</comment>
<protein>
    <recommendedName>
        <fullName evidence="8">Methionine synthase</fullName>
        <ecNumber evidence="7">2.1.1.13</ecNumber>
    </recommendedName>
    <alternativeName>
        <fullName evidence="19">5-methyltetrahydrofolate--homocysteine methyltransferase</fullName>
    </alternativeName>
</protein>
<reference evidence="25 26" key="1">
    <citation type="journal article" date="2016" name="Nat. Commun.">
        <title>Thousands of microbial genomes shed light on interconnected biogeochemical processes in an aquifer system.</title>
        <authorList>
            <person name="Anantharaman K."/>
            <person name="Brown C.T."/>
            <person name="Hug L.A."/>
            <person name="Sharon I."/>
            <person name="Castelle C.J."/>
            <person name="Probst A.J."/>
            <person name="Thomas B.C."/>
            <person name="Singh A."/>
            <person name="Wilkins M.J."/>
            <person name="Karaoz U."/>
            <person name="Brodie E.L."/>
            <person name="Williams K.H."/>
            <person name="Hubbard S.S."/>
            <person name="Banfield J.F."/>
        </authorList>
    </citation>
    <scope>NUCLEOTIDE SEQUENCE [LARGE SCALE GENOMIC DNA]</scope>
</reference>
<evidence type="ECO:0000256" key="19">
    <source>
        <dbReference type="ARBA" id="ARBA00031040"/>
    </source>
</evidence>
<dbReference type="GO" id="GO:0050667">
    <property type="term" value="P:homocysteine metabolic process"/>
    <property type="evidence" value="ECO:0007669"/>
    <property type="project" value="TreeGrafter"/>
</dbReference>
<dbReference type="SUPFAM" id="SSF47644">
    <property type="entry name" value="Methionine synthase domain"/>
    <property type="match status" value="1"/>
</dbReference>
<dbReference type="Pfam" id="PF02310">
    <property type="entry name" value="B12-binding"/>
    <property type="match status" value="1"/>
</dbReference>
<evidence type="ECO:0000256" key="5">
    <source>
        <dbReference type="ARBA" id="ARBA00010398"/>
    </source>
</evidence>
<comment type="similarity">
    <text evidence="6">Belongs to the methylamine corrinoid protein family.</text>
</comment>
<dbReference type="PANTHER" id="PTHR45833">
    <property type="entry name" value="METHIONINE SYNTHASE"/>
    <property type="match status" value="1"/>
</dbReference>
<dbReference type="InterPro" id="IPR036589">
    <property type="entry name" value="HCY_dom_sf"/>
</dbReference>
<dbReference type="InterPro" id="IPR000489">
    <property type="entry name" value="Pterin-binding_dom"/>
</dbReference>
<gene>
    <name evidence="25" type="ORF">A3G31_00940</name>
</gene>
<dbReference type="Pfam" id="PF00809">
    <property type="entry name" value="Pterin_bind"/>
    <property type="match status" value="1"/>
</dbReference>
<dbReference type="Pfam" id="PF02574">
    <property type="entry name" value="S-methyl_trans"/>
    <property type="match status" value="1"/>
</dbReference>
<keyword evidence="15 20" id="KW-0862">Zinc</keyword>
<dbReference type="Proteomes" id="UP000178082">
    <property type="component" value="Unassembled WGS sequence"/>
</dbReference>
<feature type="binding site" evidence="20">
    <location>
        <position position="274"/>
    </location>
    <ligand>
        <name>Zn(2+)</name>
        <dbReference type="ChEBI" id="CHEBI:29105"/>
    </ligand>
</feature>
<dbReference type="PANTHER" id="PTHR45833:SF1">
    <property type="entry name" value="METHIONINE SYNTHASE"/>
    <property type="match status" value="1"/>
</dbReference>
<dbReference type="SUPFAM" id="SSF52242">
    <property type="entry name" value="Cobalamin (vitamin B12)-binding domain"/>
    <property type="match status" value="1"/>
</dbReference>
<dbReference type="Gene3D" id="3.20.20.20">
    <property type="entry name" value="Dihydropteroate synthase-like"/>
    <property type="match status" value="1"/>
</dbReference>
<comment type="function">
    <text evidence="18">Catalyzes the transfer of a methyl group from methyl-cobalamin to homocysteine, yielding enzyme-bound cob(I)alamin and methionine. Subsequently, remethylates the cofactor using methyltetrahydrofolate.</text>
</comment>
<keyword evidence="17" id="KW-0170">Cobalt</keyword>
<evidence type="ECO:0000259" key="23">
    <source>
        <dbReference type="PROSITE" id="PS51332"/>
    </source>
</evidence>
<dbReference type="EMBL" id="MGDI01000045">
    <property type="protein sequence ID" value="OGL51293.1"/>
    <property type="molecule type" value="Genomic_DNA"/>
</dbReference>
<dbReference type="GO" id="GO:0005829">
    <property type="term" value="C:cytosol"/>
    <property type="evidence" value="ECO:0007669"/>
    <property type="project" value="TreeGrafter"/>
</dbReference>
<feature type="domain" description="B12-binding" evidence="23">
    <location>
        <begin position="687"/>
        <end position="809"/>
    </location>
</feature>
<dbReference type="NCBIfam" id="NF005719">
    <property type="entry name" value="PRK07535.1"/>
    <property type="match status" value="1"/>
</dbReference>
<dbReference type="GO" id="GO:0031419">
    <property type="term" value="F:cobalamin binding"/>
    <property type="evidence" value="ECO:0007669"/>
    <property type="project" value="UniProtKB-KW"/>
</dbReference>
<evidence type="ECO:0000256" key="3">
    <source>
        <dbReference type="ARBA" id="ARBA00001956"/>
    </source>
</evidence>
<evidence type="ECO:0000256" key="17">
    <source>
        <dbReference type="ARBA" id="ARBA00023285"/>
    </source>
</evidence>
<evidence type="ECO:0000313" key="25">
    <source>
        <dbReference type="EMBL" id="OGL51293.1"/>
    </source>
</evidence>
<evidence type="ECO:0000259" key="24">
    <source>
        <dbReference type="PROSITE" id="PS51337"/>
    </source>
</evidence>
<dbReference type="InterPro" id="IPR036724">
    <property type="entry name" value="Cobalamin-bd_sf"/>
</dbReference>
<evidence type="ECO:0000256" key="13">
    <source>
        <dbReference type="ARBA" id="ARBA00022691"/>
    </source>
</evidence>
<dbReference type="InterPro" id="IPR050554">
    <property type="entry name" value="Met_Synthase/Corrinoid"/>
</dbReference>
<comment type="cofactor">
    <cofactor evidence="2 20">
        <name>Zn(2+)</name>
        <dbReference type="ChEBI" id="CHEBI:29105"/>
    </cofactor>
</comment>
<dbReference type="FunFam" id="3.40.50.280:FF:000003">
    <property type="entry name" value="Dimethylamine methyltransferase corrinoid protein"/>
    <property type="match status" value="1"/>
</dbReference>